<dbReference type="Gene3D" id="3.30.428.10">
    <property type="entry name" value="HIT-like"/>
    <property type="match status" value="1"/>
</dbReference>
<dbReference type="Proteomes" id="UP000005711">
    <property type="component" value="Unassembled WGS sequence"/>
</dbReference>
<evidence type="ECO:0000256" key="1">
    <source>
        <dbReference type="PIRSR" id="PIRSR601310-1"/>
    </source>
</evidence>
<evidence type="ECO:0000259" key="4">
    <source>
        <dbReference type="PROSITE" id="PS51084"/>
    </source>
</evidence>
<dbReference type="InterPro" id="IPR011146">
    <property type="entry name" value="HIT-like"/>
</dbReference>
<keyword evidence="6" id="KW-1185">Reference proteome</keyword>
<organism evidence="5 6">
    <name type="scientific">Peptoniphilus lacrimalis 315-B</name>
    <dbReference type="NCBI Taxonomy" id="596330"/>
    <lineage>
        <taxon>Bacteria</taxon>
        <taxon>Bacillati</taxon>
        <taxon>Bacillota</taxon>
        <taxon>Tissierellia</taxon>
        <taxon>Tissierellales</taxon>
        <taxon>Peptoniphilaceae</taxon>
        <taxon>Peptoniphilus</taxon>
    </lineage>
</organism>
<evidence type="ECO:0000256" key="3">
    <source>
        <dbReference type="PROSITE-ProRule" id="PRU00464"/>
    </source>
</evidence>
<dbReference type="InterPro" id="IPR019808">
    <property type="entry name" value="Histidine_triad_CS"/>
</dbReference>
<gene>
    <name evidence="5" type="ORF">HMPREF0628_1389</name>
</gene>
<comment type="caution">
    <text evidence="5">The sequence shown here is derived from an EMBL/GenBank/DDBJ whole genome shotgun (WGS) entry which is preliminary data.</text>
</comment>
<dbReference type="RefSeq" id="WP_004825930.1">
    <property type="nucleotide sequence ID" value="NZ_ADDO01000063.1"/>
</dbReference>
<feature type="short sequence motif" description="Histidine triad motif" evidence="2 3">
    <location>
        <begin position="96"/>
        <end position="100"/>
    </location>
</feature>
<name>D1VVD6_9FIRM</name>
<dbReference type="PROSITE" id="PS51084">
    <property type="entry name" value="HIT_2"/>
    <property type="match status" value="1"/>
</dbReference>
<protein>
    <submittedName>
        <fullName evidence="5">Histidine triad domain protein</fullName>
    </submittedName>
</protein>
<dbReference type="CDD" id="cd01276">
    <property type="entry name" value="PKCI_related"/>
    <property type="match status" value="1"/>
</dbReference>
<evidence type="ECO:0000313" key="5">
    <source>
        <dbReference type="EMBL" id="EFA89458.1"/>
    </source>
</evidence>
<dbReference type="EMBL" id="ADDO01000063">
    <property type="protein sequence ID" value="EFA89458.1"/>
    <property type="molecule type" value="Genomic_DNA"/>
</dbReference>
<dbReference type="PROSITE" id="PS00892">
    <property type="entry name" value="HIT_1"/>
    <property type="match status" value="1"/>
</dbReference>
<dbReference type="SUPFAM" id="SSF54197">
    <property type="entry name" value="HIT-like"/>
    <property type="match status" value="1"/>
</dbReference>
<feature type="active site" description="Tele-AMP-histidine intermediate" evidence="1">
    <location>
        <position position="98"/>
    </location>
</feature>
<reference evidence="5 6" key="1">
    <citation type="submission" date="2009-12" db="EMBL/GenBank/DDBJ databases">
        <title>Genome Sequence of Peptoniphilus lacrimalis 315-B.</title>
        <authorList>
            <person name="Durkin A.S."/>
            <person name="Madupu R."/>
            <person name="Torralba M."/>
            <person name="Methe B."/>
            <person name="Sutton G."/>
            <person name="Strausberg R.L."/>
            <person name="Nelson K.E."/>
        </authorList>
    </citation>
    <scope>NUCLEOTIDE SEQUENCE [LARGE SCALE GENOMIC DNA]</scope>
    <source>
        <strain evidence="5 6">315-B</strain>
    </source>
</reference>
<dbReference type="Pfam" id="PF11969">
    <property type="entry name" value="DcpS_C"/>
    <property type="match status" value="1"/>
</dbReference>
<dbReference type="AlphaFoldDB" id="D1VVD6"/>
<accession>D1VVD6</accession>
<dbReference type="PANTHER" id="PTHR23089">
    <property type="entry name" value="HISTIDINE TRIAD HIT PROTEIN"/>
    <property type="match status" value="1"/>
</dbReference>
<dbReference type="eggNOG" id="COG0537">
    <property type="taxonomic scope" value="Bacteria"/>
</dbReference>
<sequence length="112" mass="12693">MDCLFCNIVKGQIPSEKVYEDNDVYAFKDVNPEAPVHILIIPKRHIKSVDELEETDKELVGHIFLVAKKLAKENKLENGYRLVSNIGEEGGQSVKHLHFHLLGGRSFNWPPG</sequence>
<evidence type="ECO:0000256" key="2">
    <source>
        <dbReference type="PIRSR" id="PIRSR601310-3"/>
    </source>
</evidence>
<proteinExistence type="predicted"/>
<feature type="domain" description="HIT" evidence="4">
    <location>
        <begin position="4"/>
        <end position="112"/>
    </location>
</feature>
<evidence type="ECO:0000313" key="6">
    <source>
        <dbReference type="Proteomes" id="UP000005711"/>
    </source>
</evidence>
<dbReference type="GO" id="GO:0003824">
    <property type="term" value="F:catalytic activity"/>
    <property type="evidence" value="ECO:0007669"/>
    <property type="project" value="InterPro"/>
</dbReference>
<dbReference type="InterPro" id="IPR036265">
    <property type="entry name" value="HIT-like_sf"/>
</dbReference>
<dbReference type="InterPro" id="IPR001310">
    <property type="entry name" value="Histidine_triad_HIT"/>
</dbReference>
<dbReference type="PRINTS" id="PR00332">
    <property type="entry name" value="HISTRIAD"/>
</dbReference>